<dbReference type="Proteomes" id="UP001270362">
    <property type="component" value="Unassembled WGS sequence"/>
</dbReference>
<comment type="caution">
    <text evidence="2">The sequence shown here is derived from an EMBL/GenBank/DDBJ whole genome shotgun (WGS) entry which is preliminary data.</text>
</comment>
<keyword evidence="1" id="KW-0812">Transmembrane</keyword>
<reference evidence="2" key="1">
    <citation type="journal article" date="2023" name="Mol. Phylogenet. Evol.">
        <title>Genome-scale phylogeny and comparative genomics of the fungal order Sordariales.</title>
        <authorList>
            <person name="Hensen N."/>
            <person name="Bonometti L."/>
            <person name="Westerberg I."/>
            <person name="Brannstrom I.O."/>
            <person name="Guillou S."/>
            <person name="Cros-Aarteil S."/>
            <person name="Calhoun S."/>
            <person name="Haridas S."/>
            <person name="Kuo A."/>
            <person name="Mondo S."/>
            <person name="Pangilinan J."/>
            <person name="Riley R."/>
            <person name="LaButti K."/>
            <person name="Andreopoulos B."/>
            <person name="Lipzen A."/>
            <person name="Chen C."/>
            <person name="Yan M."/>
            <person name="Daum C."/>
            <person name="Ng V."/>
            <person name="Clum A."/>
            <person name="Steindorff A."/>
            <person name="Ohm R.A."/>
            <person name="Martin F."/>
            <person name="Silar P."/>
            <person name="Natvig D.O."/>
            <person name="Lalanne C."/>
            <person name="Gautier V."/>
            <person name="Ament-Velasquez S.L."/>
            <person name="Kruys A."/>
            <person name="Hutchinson M.I."/>
            <person name="Powell A.J."/>
            <person name="Barry K."/>
            <person name="Miller A.N."/>
            <person name="Grigoriev I.V."/>
            <person name="Debuchy R."/>
            <person name="Gladieux P."/>
            <person name="Hiltunen Thoren M."/>
            <person name="Johannesson H."/>
        </authorList>
    </citation>
    <scope>NUCLEOTIDE SEQUENCE</scope>
    <source>
        <strain evidence="2">CBS 314.62</strain>
    </source>
</reference>
<keyword evidence="1" id="KW-1133">Transmembrane helix</keyword>
<dbReference type="AlphaFoldDB" id="A0AAE1CI29"/>
<keyword evidence="3" id="KW-1185">Reference proteome</keyword>
<proteinExistence type="predicted"/>
<dbReference type="EMBL" id="JAULSO010000001">
    <property type="protein sequence ID" value="KAK3695456.1"/>
    <property type="molecule type" value="Genomic_DNA"/>
</dbReference>
<evidence type="ECO:0000313" key="3">
    <source>
        <dbReference type="Proteomes" id="UP001270362"/>
    </source>
</evidence>
<evidence type="ECO:0000313" key="2">
    <source>
        <dbReference type="EMBL" id="KAK3695456.1"/>
    </source>
</evidence>
<gene>
    <name evidence="2" type="ORF">B0T22DRAFT_107337</name>
</gene>
<keyword evidence="1" id="KW-0472">Membrane</keyword>
<protein>
    <submittedName>
        <fullName evidence="2">Uncharacterized protein</fullName>
    </submittedName>
</protein>
<feature type="transmembrane region" description="Helical" evidence="1">
    <location>
        <begin position="121"/>
        <end position="140"/>
    </location>
</feature>
<evidence type="ECO:0000256" key="1">
    <source>
        <dbReference type="SAM" id="Phobius"/>
    </source>
</evidence>
<name>A0AAE1CI29_9PEZI</name>
<sequence length="161" mass="18666">MASAIYMVMRMYARRFLFMNFLDGTTNIPLPTPTPDPDRTARLLGRWEDERGIPHTPLPTVLLTSRGRRRRRRRRERRSRREAVTKRASCLDINSSFKRSFRVPNVAFSFSLGRSSHTKGVGRPIGFFGGLVGFCLPWLWRFGGNMLPLLLFIYYTEAIPI</sequence>
<organism evidence="2 3">
    <name type="scientific">Podospora appendiculata</name>
    <dbReference type="NCBI Taxonomy" id="314037"/>
    <lineage>
        <taxon>Eukaryota</taxon>
        <taxon>Fungi</taxon>
        <taxon>Dikarya</taxon>
        <taxon>Ascomycota</taxon>
        <taxon>Pezizomycotina</taxon>
        <taxon>Sordariomycetes</taxon>
        <taxon>Sordariomycetidae</taxon>
        <taxon>Sordariales</taxon>
        <taxon>Podosporaceae</taxon>
        <taxon>Podospora</taxon>
    </lineage>
</organism>
<accession>A0AAE1CI29</accession>
<reference evidence="2" key="2">
    <citation type="submission" date="2023-06" db="EMBL/GenBank/DDBJ databases">
        <authorList>
            <consortium name="Lawrence Berkeley National Laboratory"/>
            <person name="Haridas S."/>
            <person name="Hensen N."/>
            <person name="Bonometti L."/>
            <person name="Westerberg I."/>
            <person name="Brannstrom I.O."/>
            <person name="Guillou S."/>
            <person name="Cros-Aarteil S."/>
            <person name="Calhoun S."/>
            <person name="Kuo A."/>
            <person name="Mondo S."/>
            <person name="Pangilinan J."/>
            <person name="Riley R."/>
            <person name="Labutti K."/>
            <person name="Andreopoulos B."/>
            <person name="Lipzen A."/>
            <person name="Chen C."/>
            <person name="Yanf M."/>
            <person name="Daum C."/>
            <person name="Ng V."/>
            <person name="Clum A."/>
            <person name="Steindorff A."/>
            <person name="Ohm R."/>
            <person name="Martin F."/>
            <person name="Silar P."/>
            <person name="Natvig D."/>
            <person name="Lalanne C."/>
            <person name="Gautier V."/>
            <person name="Ament-Velasquez S.L."/>
            <person name="Kruys A."/>
            <person name="Hutchinson M.I."/>
            <person name="Powell A.J."/>
            <person name="Barry K."/>
            <person name="Miller A.N."/>
            <person name="Grigoriev I.V."/>
            <person name="Debuchy R."/>
            <person name="Gladieux P."/>
            <person name="Thoren M.H."/>
            <person name="Johannesson H."/>
        </authorList>
    </citation>
    <scope>NUCLEOTIDE SEQUENCE</scope>
    <source>
        <strain evidence="2">CBS 314.62</strain>
    </source>
</reference>